<dbReference type="Proteomes" id="UP000536534">
    <property type="component" value="Unassembled WGS sequence"/>
</dbReference>
<organism evidence="1 2">
    <name type="scientific">Thauera phenolivorans</name>
    <dbReference type="NCBI Taxonomy" id="1792543"/>
    <lineage>
        <taxon>Bacteria</taxon>
        <taxon>Pseudomonadati</taxon>
        <taxon>Pseudomonadota</taxon>
        <taxon>Betaproteobacteria</taxon>
        <taxon>Rhodocyclales</taxon>
        <taxon>Zoogloeaceae</taxon>
        <taxon>Thauera</taxon>
    </lineage>
</organism>
<sequence length="240" mass="25539">MTRLSAINEAALRVLGRMPGARMRALRAALGTVCERHWSTMRGARPQTRFAQALWDTPPPLSALFIHLYAVGDPALDELLERLHADQALALIALGALEDGDAEGARSAYEAMKLFGAPASRATLVEAALAPPPPVPTSDAALRHAHRPALWRAVAGAALHAGRWDTPGVLAALHVVAAAQGAASQAEADLQPLLELLAELHVRLLGVEDGELHYSLRGEPQPPLPRRRLAEMLAEAKPGV</sequence>
<dbReference type="OrthoDB" id="8545266at2"/>
<evidence type="ECO:0000313" key="1">
    <source>
        <dbReference type="EMBL" id="NLF53981.1"/>
    </source>
</evidence>
<gene>
    <name evidence="1" type="ORF">GX576_06220</name>
</gene>
<dbReference type="AlphaFoldDB" id="A0A7X7R7W4"/>
<evidence type="ECO:0000313" key="2">
    <source>
        <dbReference type="Proteomes" id="UP000536534"/>
    </source>
</evidence>
<proteinExistence type="predicted"/>
<dbReference type="RefSeq" id="WP_068809046.1">
    <property type="nucleotide sequence ID" value="NZ_MBFM01000005.1"/>
</dbReference>
<dbReference type="EMBL" id="JAAYYV010000165">
    <property type="protein sequence ID" value="NLF53981.1"/>
    <property type="molecule type" value="Genomic_DNA"/>
</dbReference>
<protein>
    <submittedName>
        <fullName evidence="1">Uncharacterized protein</fullName>
    </submittedName>
</protein>
<comment type="caution">
    <text evidence="1">The sequence shown here is derived from an EMBL/GenBank/DDBJ whole genome shotgun (WGS) entry which is preliminary data.</text>
</comment>
<accession>A0A7X7R7W4</accession>
<reference evidence="1 2" key="1">
    <citation type="journal article" date="2020" name="Biotechnol. Biofuels">
        <title>New insights from the biogas microbiome by comprehensive genome-resolved metagenomics of nearly 1600 species originating from multiple anaerobic digesters.</title>
        <authorList>
            <person name="Campanaro S."/>
            <person name="Treu L."/>
            <person name="Rodriguez-R L.M."/>
            <person name="Kovalovszki A."/>
            <person name="Ziels R.M."/>
            <person name="Maus I."/>
            <person name="Zhu X."/>
            <person name="Kougias P.G."/>
            <person name="Basile A."/>
            <person name="Luo G."/>
            <person name="Schluter A."/>
            <person name="Konstantinidis K.T."/>
            <person name="Angelidaki I."/>
        </authorList>
    </citation>
    <scope>NUCLEOTIDE SEQUENCE [LARGE SCALE GENOMIC DNA]</scope>
    <source>
        <strain evidence="1">AS06rmzACSIP_256</strain>
    </source>
</reference>
<name>A0A7X7R7W4_9RHOO</name>